<feature type="region of interest" description="Disordered" evidence="1">
    <location>
        <begin position="1"/>
        <end position="24"/>
    </location>
</feature>
<reference evidence="2" key="1">
    <citation type="journal article" date="2014" name="Int. J. Syst. Evol. Microbiol.">
        <title>Complete genome sequence of Corynebacterium casei LMG S-19264T (=DSM 44701T), isolated from a smear-ripened cheese.</title>
        <authorList>
            <consortium name="US DOE Joint Genome Institute (JGI-PGF)"/>
            <person name="Walter F."/>
            <person name="Albersmeier A."/>
            <person name="Kalinowski J."/>
            <person name="Ruckert C."/>
        </authorList>
    </citation>
    <scope>NUCLEOTIDE SEQUENCE</scope>
    <source>
        <strain evidence="2">KCTC 23077</strain>
    </source>
</reference>
<name>A0A918WA07_9GAMM</name>
<dbReference type="Proteomes" id="UP000646426">
    <property type="component" value="Unassembled WGS sequence"/>
</dbReference>
<reference evidence="2" key="2">
    <citation type="submission" date="2020-09" db="EMBL/GenBank/DDBJ databases">
        <authorList>
            <person name="Sun Q."/>
            <person name="Kim S."/>
        </authorList>
    </citation>
    <scope>NUCLEOTIDE SEQUENCE</scope>
    <source>
        <strain evidence="2">KCTC 23077</strain>
    </source>
</reference>
<evidence type="ECO:0000313" key="2">
    <source>
        <dbReference type="EMBL" id="GHA83303.1"/>
    </source>
</evidence>
<dbReference type="AlphaFoldDB" id="A0A918WA07"/>
<evidence type="ECO:0000313" key="3">
    <source>
        <dbReference type="Proteomes" id="UP000646426"/>
    </source>
</evidence>
<organism evidence="2 3">
    <name type="scientific">Cognatilysobacter bugurensis</name>
    <dbReference type="NCBI Taxonomy" id="543356"/>
    <lineage>
        <taxon>Bacteria</taxon>
        <taxon>Pseudomonadati</taxon>
        <taxon>Pseudomonadota</taxon>
        <taxon>Gammaproteobacteria</taxon>
        <taxon>Lysobacterales</taxon>
        <taxon>Lysobacteraceae</taxon>
        <taxon>Cognatilysobacter</taxon>
    </lineage>
</organism>
<comment type="caution">
    <text evidence="2">The sequence shown here is derived from an EMBL/GenBank/DDBJ whole genome shotgun (WGS) entry which is preliminary data.</text>
</comment>
<protein>
    <submittedName>
        <fullName evidence="2">Uncharacterized protein</fullName>
    </submittedName>
</protein>
<gene>
    <name evidence="2" type="ORF">GCM10007067_21770</name>
</gene>
<feature type="compositionally biased region" description="Pro residues" evidence="1">
    <location>
        <begin position="1"/>
        <end position="10"/>
    </location>
</feature>
<sequence>MSLSPRPPAPRARRAPDLSRELTSERIADHLAEFRREGGRIERIGTTRVLTRIDETTTDVPRPVAVPTRTRA</sequence>
<accession>A0A918WA07</accession>
<feature type="compositionally biased region" description="Basic and acidic residues" evidence="1">
    <location>
        <begin position="14"/>
        <end position="24"/>
    </location>
</feature>
<proteinExistence type="predicted"/>
<dbReference type="EMBL" id="BMYD01000003">
    <property type="protein sequence ID" value="GHA83303.1"/>
    <property type="molecule type" value="Genomic_DNA"/>
</dbReference>
<keyword evidence="3" id="KW-1185">Reference proteome</keyword>
<dbReference type="RefSeq" id="WP_189456418.1">
    <property type="nucleotide sequence ID" value="NZ_BMYD01000003.1"/>
</dbReference>
<evidence type="ECO:0000256" key="1">
    <source>
        <dbReference type="SAM" id="MobiDB-lite"/>
    </source>
</evidence>